<comment type="caution">
    <text evidence="5">The sequence shown here is derived from an EMBL/GenBank/DDBJ whole genome shotgun (WGS) entry which is preliminary data.</text>
</comment>
<sequence length="367" mass="39731">MLSIVHARTDFFQREIGQPQPNTKTGPAPGFAGAIPIDTQSFSQVALSGDVAFLGCDLEINRRYGRHNPGAASFLRKKTKAAGPYRGLYDLGSVTSTDPSEAMIEIADTAATVVNSGGLPVIIGCDHTASLAGLLGSARDEPERPVYVYFDAHFDLGRNCAEDDRLHNGGFVGDMLRHKWARCAVNIGGRSIATQLDYPDTPRFASIPAYTSISLLTQCLAPLKGETIYVSLDADVLDPAFAPNVACPEPGGLSVEALSRCCRWLNRNCRVIGADLMEALPHQGNRLAEDALLKCLLTLTGKEPLHETRHRIRTEKSTHSPARPETTSSRKTNVPYCRLVETNAATPCEEPSMKDRTQTTRPATVVS</sequence>
<dbReference type="GO" id="GO:0008783">
    <property type="term" value="F:agmatinase activity"/>
    <property type="evidence" value="ECO:0007669"/>
    <property type="project" value="TreeGrafter"/>
</dbReference>
<evidence type="ECO:0000256" key="3">
    <source>
        <dbReference type="PROSITE-ProRule" id="PRU00742"/>
    </source>
</evidence>
<gene>
    <name evidence="5" type="ORF">ThidrDRAFT_2054</name>
</gene>
<evidence type="ECO:0000256" key="4">
    <source>
        <dbReference type="SAM" id="MobiDB-lite"/>
    </source>
</evidence>
<name>G2E191_9GAMM</name>
<reference evidence="5 6" key="1">
    <citation type="submission" date="2011-06" db="EMBL/GenBank/DDBJ databases">
        <title>The draft genome of Thiorhodococcus drewsii AZ1.</title>
        <authorList>
            <consortium name="US DOE Joint Genome Institute (JGI-PGF)"/>
            <person name="Lucas S."/>
            <person name="Han J."/>
            <person name="Lapidus A."/>
            <person name="Cheng J.-F."/>
            <person name="Goodwin L."/>
            <person name="Pitluck S."/>
            <person name="Peters L."/>
            <person name="Land M.L."/>
            <person name="Hauser L."/>
            <person name="Vogl K."/>
            <person name="Liu Z."/>
            <person name="Imhoff J."/>
            <person name="Thiel V."/>
            <person name="Frigaard N.-U."/>
            <person name="Bryant D.A."/>
            <person name="Woyke T.J."/>
        </authorList>
    </citation>
    <scope>NUCLEOTIDE SEQUENCE [LARGE SCALE GENOMIC DNA]</scope>
    <source>
        <strain evidence="5 6">AZ1</strain>
    </source>
</reference>
<dbReference type="Proteomes" id="UP000004200">
    <property type="component" value="Unassembled WGS sequence"/>
</dbReference>
<evidence type="ECO:0000256" key="1">
    <source>
        <dbReference type="ARBA" id="ARBA00022723"/>
    </source>
</evidence>
<accession>G2E191</accession>
<dbReference type="eggNOG" id="COG0010">
    <property type="taxonomic scope" value="Bacteria"/>
</dbReference>
<dbReference type="STRING" id="765913.ThidrDRAFT_2054"/>
<keyword evidence="6" id="KW-1185">Reference proteome</keyword>
<keyword evidence="1" id="KW-0479">Metal-binding</keyword>
<proteinExistence type="inferred from homology"/>
<dbReference type="GO" id="GO:0046872">
    <property type="term" value="F:metal ion binding"/>
    <property type="evidence" value="ECO:0007669"/>
    <property type="project" value="UniProtKB-KW"/>
</dbReference>
<dbReference type="InterPro" id="IPR023696">
    <property type="entry name" value="Ureohydrolase_dom_sf"/>
</dbReference>
<evidence type="ECO:0000313" key="6">
    <source>
        <dbReference type="Proteomes" id="UP000004200"/>
    </source>
</evidence>
<feature type="region of interest" description="Disordered" evidence="4">
    <location>
        <begin position="306"/>
        <end position="367"/>
    </location>
</feature>
<dbReference type="Pfam" id="PF00491">
    <property type="entry name" value="Arginase"/>
    <property type="match status" value="1"/>
</dbReference>
<dbReference type="InterPro" id="IPR006035">
    <property type="entry name" value="Ureohydrolase"/>
</dbReference>
<dbReference type="PROSITE" id="PS51409">
    <property type="entry name" value="ARGINASE_2"/>
    <property type="match status" value="1"/>
</dbReference>
<keyword evidence="2" id="KW-0378">Hydrolase</keyword>
<comment type="similarity">
    <text evidence="3">Belongs to the arginase family.</text>
</comment>
<dbReference type="EMBL" id="AFWT01000012">
    <property type="protein sequence ID" value="EGV31432.1"/>
    <property type="molecule type" value="Genomic_DNA"/>
</dbReference>
<dbReference type="SUPFAM" id="SSF52768">
    <property type="entry name" value="Arginase/deacetylase"/>
    <property type="match status" value="1"/>
</dbReference>
<dbReference type="PANTHER" id="PTHR11358:SF26">
    <property type="entry name" value="GUANIDINO ACID HYDROLASE, MITOCHONDRIAL"/>
    <property type="match status" value="1"/>
</dbReference>
<protein>
    <submittedName>
        <fullName evidence="5">Arginase/agmatinase/formiminoglutamase</fullName>
    </submittedName>
</protein>
<dbReference type="GO" id="GO:0033389">
    <property type="term" value="P:putrescine biosynthetic process from arginine, via agmatine"/>
    <property type="evidence" value="ECO:0007669"/>
    <property type="project" value="TreeGrafter"/>
</dbReference>
<dbReference type="PANTHER" id="PTHR11358">
    <property type="entry name" value="ARGINASE/AGMATINASE"/>
    <property type="match status" value="1"/>
</dbReference>
<organism evidence="5 6">
    <name type="scientific">Thiorhodococcus drewsii AZ1</name>
    <dbReference type="NCBI Taxonomy" id="765913"/>
    <lineage>
        <taxon>Bacteria</taxon>
        <taxon>Pseudomonadati</taxon>
        <taxon>Pseudomonadota</taxon>
        <taxon>Gammaproteobacteria</taxon>
        <taxon>Chromatiales</taxon>
        <taxon>Chromatiaceae</taxon>
        <taxon>Thiorhodococcus</taxon>
    </lineage>
</organism>
<evidence type="ECO:0000313" key="5">
    <source>
        <dbReference type="EMBL" id="EGV31432.1"/>
    </source>
</evidence>
<dbReference type="Gene3D" id="3.40.800.10">
    <property type="entry name" value="Ureohydrolase domain"/>
    <property type="match status" value="1"/>
</dbReference>
<evidence type="ECO:0000256" key="2">
    <source>
        <dbReference type="ARBA" id="ARBA00022801"/>
    </source>
</evidence>
<dbReference type="AlphaFoldDB" id="G2E191"/>